<dbReference type="EMBL" id="BNCD01000036">
    <property type="protein sequence ID" value="GHH88417.1"/>
    <property type="molecule type" value="Genomic_DNA"/>
</dbReference>
<dbReference type="AlphaFoldDB" id="A0A919GPL2"/>
<sequence length="116" mass="11982">MVAALAVGMLAAVHPAPAEAATSDTNAWFLLVNRNSGKALGVPAGSPRTGCTWAFGRCGEWSPRSEECGGACRVSRRGERCLPHCPRAASRPAPDRSGRGPGRIGPGPGPAPRPER</sequence>
<accession>A0A919GPL2</accession>
<keyword evidence="4" id="KW-1185">Reference proteome</keyword>
<feature type="region of interest" description="Disordered" evidence="1">
    <location>
        <begin position="83"/>
        <end position="116"/>
    </location>
</feature>
<dbReference type="Proteomes" id="UP000603708">
    <property type="component" value="Unassembled WGS sequence"/>
</dbReference>
<evidence type="ECO:0000313" key="3">
    <source>
        <dbReference type="EMBL" id="GHH88417.1"/>
    </source>
</evidence>
<comment type="caution">
    <text evidence="3">The sequence shown here is derived from an EMBL/GenBank/DDBJ whole genome shotgun (WGS) entry which is preliminary data.</text>
</comment>
<reference evidence="3" key="2">
    <citation type="submission" date="2020-09" db="EMBL/GenBank/DDBJ databases">
        <authorList>
            <person name="Sun Q."/>
            <person name="Ohkuma M."/>
        </authorList>
    </citation>
    <scope>NUCLEOTIDE SEQUENCE</scope>
    <source>
        <strain evidence="3">JCM 5069</strain>
    </source>
</reference>
<evidence type="ECO:0000256" key="1">
    <source>
        <dbReference type="SAM" id="MobiDB-lite"/>
    </source>
</evidence>
<name>A0A919GPL2_9ACTN</name>
<evidence type="ECO:0000256" key="2">
    <source>
        <dbReference type="SAM" id="SignalP"/>
    </source>
</evidence>
<feature type="signal peptide" evidence="2">
    <location>
        <begin position="1"/>
        <end position="20"/>
    </location>
</feature>
<organism evidence="3 4">
    <name type="scientific">Streptomyces sulfonofaciens</name>
    <dbReference type="NCBI Taxonomy" id="68272"/>
    <lineage>
        <taxon>Bacteria</taxon>
        <taxon>Bacillati</taxon>
        <taxon>Actinomycetota</taxon>
        <taxon>Actinomycetes</taxon>
        <taxon>Kitasatosporales</taxon>
        <taxon>Streptomycetaceae</taxon>
        <taxon>Streptomyces</taxon>
    </lineage>
</organism>
<proteinExistence type="predicted"/>
<reference evidence="3" key="1">
    <citation type="journal article" date="2014" name="Int. J. Syst. Evol. Microbiol.">
        <title>Complete genome sequence of Corynebacterium casei LMG S-19264T (=DSM 44701T), isolated from a smear-ripened cheese.</title>
        <authorList>
            <consortium name="US DOE Joint Genome Institute (JGI-PGF)"/>
            <person name="Walter F."/>
            <person name="Albersmeier A."/>
            <person name="Kalinowski J."/>
            <person name="Ruckert C."/>
        </authorList>
    </citation>
    <scope>NUCLEOTIDE SEQUENCE</scope>
    <source>
        <strain evidence="3">JCM 5069</strain>
    </source>
</reference>
<keyword evidence="2" id="KW-0732">Signal</keyword>
<gene>
    <name evidence="3" type="ORF">GCM10018793_68010</name>
</gene>
<protein>
    <submittedName>
        <fullName evidence="3">Uncharacterized protein</fullName>
    </submittedName>
</protein>
<feature type="compositionally biased region" description="Pro residues" evidence="1">
    <location>
        <begin position="107"/>
        <end position="116"/>
    </location>
</feature>
<feature type="chain" id="PRO_5037079779" evidence="2">
    <location>
        <begin position="21"/>
        <end position="116"/>
    </location>
</feature>
<evidence type="ECO:0000313" key="4">
    <source>
        <dbReference type="Proteomes" id="UP000603708"/>
    </source>
</evidence>